<evidence type="ECO:0000313" key="1">
    <source>
        <dbReference type="EMBL" id="KAF0310339.1"/>
    </source>
</evidence>
<dbReference type="AlphaFoldDB" id="A0A6A4WYE5"/>
<dbReference type="Proteomes" id="UP000440578">
    <property type="component" value="Unassembled WGS sequence"/>
</dbReference>
<proteinExistence type="predicted"/>
<sequence>MKGRCDKKAHLTGYKAGDKVWVTDPTAAAKALYRSNDMYKKDGERVSDPMDTIKEVLEVLAEKDVIMIGPLPRACDRGRRWEDTRA</sequence>
<name>A0A6A4WYE5_AMPAM</name>
<protein>
    <submittedName>
        <fullName evidence="1">Uncharacterized protein</fullName>
    </submittedName>
</protein>
<comment type="caution">
    <text evidence="1">The sequence shown here is derived from an EMBL/GenBank/DDBJ whole genome shotgun (WGS) entry which is preliminary data.</text>
</comment>
<organism evidence="1 2">
    <name type="scientific">Amphibalanus amphitrite</name>
    <name type="common">Striped barnacle</name>
    <name type="synonym">Balanus amphitrite</name>
    <dbReference type="NCBI Taxonomy" id="1232801"/>
    <lineage>
        <taxon>Eukaryota</taxon>
        <taxon>Metazoa</taxon>
        <taxon>Ecdysozoa</taxon>
        <taxon>Arthropoda</taxon>
        <taxon>Crustacea</taxon>
        <taxon>Multicrustacea</taxon>
        <taxon>Cirripedia</taxon>
        <taxon>Thoracica</taxon>
        <taxon>Thoracicalcarea</taxon>
        <taxon>Balanomorpha</taxon>
        <taxon>Balanoidea</taxon>
        <taxon>Balanidae</taxon>
        <taxon>Amphibalaninae</taxon>
        <taxon>Amphibalanus</taxon>
    </lineage>
</organism>
<dbReference type="EMBL" id="VIIS01000318">
    <property type="protein sequence ID" value="KAF0310339.1"/>
    <property type="molecule type" value="Genomic_DNA"/>
</dbReference>
<gene>
    <name evidence="1" type="ORF">FJT64_018633</name>
</gene>
<reference evidence="1 2" key="1">
    <citation type="submission" date="2019-07" db="EMBL/GenBank/DDBJ databases">
        <title>Draft genome assembly of a fouling barnacle, Amphibalanus amphitrite (Darwin, 1854): The first reference genome for Thecostraca.</title>
        <authorList>
            <person name="Kim W."/>
        </authorList>
    </citation>
    <scope>NUCLEOTIDE SEQUENCE [LARGE SCALE GENOMIC DNA]</scope>
    <source>
        <strain evidence="1">SNU_AA5</strain>
        <tissue evidence="1">Soma without cirri and trophi</tissue>
    </source>
</reference>
<evidence type="ECO:0000313" key="2">
    <source>
        <dbReference type="Proteomes" id="UP000440578"/>
    </source>
</evidence>
<keyword evidence="2" id="KW-1185">Reference proteome</keyword>
<accession>A0A6A4WYE5</accession>